<keyword evidence="6" id="KW-1185">Reference proteome</keyword>
<feature type="compositionally biased region" description="Low complexity" evidence="2">
    <location>
        <begin position="74"/>
        <end position="85"/>
    </location>
</feature>
<evidence type="ECO:0000313" key="6">
    <source>
        <dbReference type="Proteomes" id="UP001217838"/>
    </source>
</evidence>
<accession>A0ABT5BK51</accession>
<dbReference type="EMBL" id="JAQNDN010000023">
    <property type="protein sequence ID" value="MDC0673919.1"/>
    <property type="molecule type" value="Genomic_DNA"/>
</dbReference>
<dbReference type="InterPro" id="IPR008258">
    <property type="entry name" value="Transglycosylase_SLT_dom_1"/>
</dbReference>
<dbReference type="PANTHER" id="PTHR37423:SF2">
    <property type="entry name" value="MEMBRANE-BOUND LYTIC MUREIN TRANSGLYCOSYLASE C"/>
    <property type="match status" value="1"/>
</dbReference>
<dbReference type="Gene3D" id="1.10.530.10">
    <property type="match status" value="1"/>
</dbReference>
<dbReference type="PANTHER" id="PTHR37423">
    <property type="entry name" value="SOLUBLE LYTIC MUREIN TRANSGLYCOSYLASE-RELATED"/>
    <property type="match status" value="1"/>
</dbReference>
<feature type="region of interest" description="Disordered" evidence="2">
    <location>
        <begin position="58"/>
        <end position="91"/>
    </location>
</feature>
<name>A0ABT5BK51_9BACT</name>
<organism evidence="5 6">
    <name type="scientific">Nannocystis radixulma</name>
    <dbReference type="NCBI Taxonomy" id="2995305"/>
    <lineage>
        <taxon>Bacteria</taxon>
        <taxon>Pseudomonadati</taxon>
        <taxon>Myxococcota</taxon>
        <taxon>Polyangia</taxon>
        <taxon>Nannocystales</taxon>
        <taxon>Nannocystaceae</taxon>
        <taxon>Nannocystis</taxon>
    </lineage>
</organism>
<comment type="similarity">
    <text evidence="1">Belongs to the transglycosylase Slt family.</text>
</comment>
<reference evidence="5 6" key="1">
    <citation type="submission" date="2022-11" db="EMBL/GenBank/DDBJ databases">
        <title>Minimal conservation of predation-associated metabolite biosynthetic gene clusters underscores biosynthetic potential of Myxococcota including descriptions for ten novel species: Archangium lansinium sp. nov., Myxococcus landrumus sp. nov., Nannocystis bai.</title>
        <authorList>
            <person name="Ahearne A."/>
            <person name="Stevens C."/>
            <person name="Dowd S."/>
        </authorList>
    </citation>
    <scope>NUCLEOTIDE SEQUENCE [LARGE SCALE GENOMIC DNA]</scope>
    <source>
        <strain evidence="5 6">NCELM</strain>
    </source>
</reference>
<comment type="caution">
    <text evidence="5">The sequence shown here is derived from an EMBL/GenBank/DDBJ whole genome shotgun (WGS) entry which is preliminary data.</text>
</comment>
<evidence type="ECO:0000256" key="3">
    <source>
        <dbReference type="SAM" id="SignalP"/>
    </source>
</evidence>
<dbReference type="InterPro" id="IPR023346">
    <property type="entry name" value="Lysozyme-like_dom_sf"/>
</dbReference>
<feature type="signal peptide" evidence="3">
    <location>
        <begin position="1"/>
        <end position="32"/>
    </location>
</feature>
<gene>
    <name evidence="5" type="ORF">POL58_39605</name>
</gene>
<keyword evidence="3" id="KW-0732">Signal</keyword>
<dbReference type="RefSeq" id="WP_272007618.1">
    <property type="nucleotide sequence ID" value="NZ_JAQNDN010000023.1"/>
</dbReference>
<protein>
    <submittedName>
        <fullName evidence="5">Lytic transglycosylase domain-containing protein</fullName>
    </submittedName>
</protein>
<dbReference type="Pfam" id="PF01464">
    <property type="entry name" value="SLT"/>
    <property type="match status" value="1"/>
</dbReference>
<feature type="chain" id="PRO_5046389836" evidence="3">
    <location>
        <begin position="33"/>
        <end position="249"/>
    </location>
</feature>
<evidence type="ECO:0000259" key="4">
    <source>
        <dbReference type="Pfam" id="PF01464"/>
    </source>
</evidence>
<dbReference type="SUPFAM" id="SSF53955">
    <property type="entry name" value="Lysozyme-like"/>
    <property type="match status" value="1"/>
</dbReference>
<dbReference type="CDD" id="cd00254">
    <property type="entry name" value="LT-like"/>
    <property type="match status" value="1"/>
</dbReference>
<dbReference type="Proteomes" id="UP001217838">
    <property type="component" value="Unassembled WGS sequence"/>
</dbReference>
<evidence type="ECO:0000256" key="2">
    <source>
        <dbReference type="SAM" id="MobiDB-lite"/>
    </source>
</evidence>
<proteinExistence type="inferred from homology"/>
<evidence type="ECO:0000313" key="5">
    <source>
        <dbReference type="EMBL" id="MDC0673919.1"/>
    </source>
</evidence>
<evidence type="ECO:0000256" key="1">
    <source>
        <dbReference type="ARBA" id="ARBA00007734"/>
    </source>
</evidence>
<feature type="domain" description="Transglycosylase SLT" evidence="4">
    <location>
        <begin position="111"/>
        <end position="207"/>
    </location>
</feature>
<sequence length="249" mass="26461">MLQRRAGRWPIHAAAAMLAAALVGLSTRPIAAAEPTYRRYTDAQGVVHVTPVRAVGAGGRREVEEMPGSGGEGAPKTAAAEAEPAAPRRDPQVEVAEALADERSRRWETHIRGAARLYQLPESLLRAVIHTESNYYPGAVSSTGAMGLTQLMPSTARFLGVQQPFDPRQSIYGGAKFLRLLANRFGGDMVLVAAGYFSGAGAVQKYGGVPPHPGVRAYVKAVLRRFYAYERLLQDGTGGASPARAIAGP</sequence>